<feature type="transmembrane region" description="Helical" evidence="1">
    <location>
        <begin position="234"/>
        <end position="253"/>
    </location>
</feature>
<feature type="transmembrane region" description="Helical" evidence="1">
    <location>
        <begin position="177"/>
        <end position="196"/>
    </location>
</feature>
<accession>A0ABP1SAF1</accession>
<reference evidence="2 3" key="1">
    <citation type="submission" date="2024-08" db="EMBL/GenBank/DDBJ databases">
        <authorList>
            <person name="Cucini C."/>
            <person name="Frati F."/>
        </authorList>
    </citation>
    <scope>NUCLEOTIDE SEQUENCE [LARGE SCALE GENOMIC DNA]</scope>
</reference>
<proteinExistence type="predicted"/>
<dbReference type="Proteomes" id="UP001642540">
    <property type="component" value="Unassembled WGS sequence"/>
</dbReference>
<organism evidence="2 3">
    <name type="scientific">Orchesella dallaii</name>
    <dbReference type="NCBI Taxonomy" id="48710"/>
    <lineage>
        <taxon>Eukaryota</taxon>
        <taxon>Metazoa</taxon>
        <taxon>Ecdysozoa</taxon>
        <taxon>Arthropoda</taxon>
        <taxon>Hexapoda</taxon>
        <taxon>Collembola</taxon>
        <taxon>Entomobryomorpha</taxon>
        <taxon>Entomobryoidea</taxon>
        <taxon>Orchesellidae</taxon>
        <taxon>Orchesellinae</taxon>
        <taxon>Orchesella</taxon>
    </lineage>
</organism>
<name>A0ABP1SAF1_9HEXA</name>
<feature type="transmembrane region" description="Helical" evidence="1">
    <location>
        <begin position="296"/>
        <end position="316"/>
    </location>
</feature>
<evidence type="ECO:0000256" key="1">
    <source>
        <dbReference type="SAM" id="Phobius"/>
    </source>
</evidence>
<keyword evidence="1" id="KW-1133">Transmembrane helix</keyword>
<keyword evidence="1" id="KW-0472">Membrane</keyword>
<gene>
    <name evidence="2" type="ORF">ODALV1_LOCUS31379</name>
</gene>
<evidence type="ECO:0000313" key="3">
    <source>
        <dbReference type="Proteomes" id="UP001642540"/>
    </source>
</evidence>
<dbReference type="EMBL" id="CAXLJM020000169">
    <property type="protein sequence ID" value="CAL8148288.1"/>
    <property type="molecule type" value="Genomic_DNA"/>
</dbReference>
<keyword evidence="1" id="KW-0812">Transmembrane</keyword>
<sequence length="413" mass="46934">MPHQLLVNSTPPSPNVVTPEIIPPAKMFITAVASTSVHLTPLEKWIAFLANSGYYTLCLPVRFDASRGILQMTENKLIKGICFFRLIYLALDNIYLICIAHKVTREPGDEKEFSDFWMHTGSRMVGCFVSWLVALDMKSTVETVNAMIETRRCWRRKFGIWSEEFQGPLELLIRRSYMIAILFVPFQSILPLILHFQARHSSRYWGAELLPRALYDSPPGIVLAGINDFVLSQATINTSVFGIAVVVSFMVHIRFWTVSIMNKVAELGLSSKIPLLQYKSLLTLNRLFNSCNGQTIIPAMVFVGSGFISLMLSVLIKRNRDLPLVALINLMLGCGLCIMAEYLGLEGAGRMRKRSLDLKRELKMRPDLYVRKFVDSCQEMRMDVGNYFYVKSGTFVNCMKWIIDQAITIILTF</sequence>
<keyword evidence="3" id="KW-1185">Reference proteome</keyword>
<evidence type="ECO:0000313" key="2">
    <source>
        <dbReference type="EMBL" id="CAL8148288.1"/>
    </source>
</evidence>
<evidence type="ECO:0008006" key="4">
    <source>
        <dbReference type="Google" id="ProtNLM"/>
    </source>
</evidence>
<comment type="caution">
    <text evidence="2">The sequence shown here is derived from an EMBL/GenBank/DDBJ whole genome shotgun (WGS) entry which is preliminary data.</text>
</comment>
<feature type="transmembrane region" description="Helical" evidence="1">
    <location>
        <begin position="322"/>
        <end position="345"/>
    </location>
</feature>
<protein>
    <recommendedName>
        <fullName evidence="4">Odorant receptor</fullName>
    </recommendedName>
</protein>